<dbReference type="PANTHER" id="PTHR38705">
    <property type="entry name" value="PROTEIN RDS1"/>
    <property type="match status" value="1"/>
</dbReference>
<name>A0A9W4USP0_9PLEO</name>
<gene>
    <name evidence="2" type="ORF">PDIGIT_LOCUS15544</name>
</gene>
<accession>A0A9W4USP0</accession>
<keyword evidence="3" id="KW-1185">Reference proteome</keyword>
<dbReference type="EMBL" id="CAOQHR010000013">
    <property type="protein sequence ID" value="CAI6342338.1"/>
    <property type="molecule type" value="Genomic_DNA"/>
</dbReference>
<keyword evidence="1" id="KW-0812">Transmembrane</keyword>
<dbReference type="Pfam" id="PF13668">
    <property type="entry name" value="Ferritin_2"/>
    <property type="match status" value="1"/>
</dbReference>
<comment type="caution">
    <text evidence="2">The sequence shown here is derived from an EMBL/GenBank/DDBJ whole genome shotgun (WGS) entry which is preliminary data.</text>
</comment>
<dbReference type="OrthoDB" id="1001765at2759"/>
<organism evidence="2 3">
    <name type="scientific">Periconia digitata</name>
    <dbReference type="NCBI Taxonomy" id="1303443"/>
    <lineage>
        <taxon>Eukaryota</taxon>
        <taxon>Fungi</taxon>
        <taxon>Dikarya</taxon>
        <taxon>Ascomycota</taxon>
        <taxon>Pezizomycotina</taxon>
        <taxon>Dothideomycetes</taxon>
        <taxon>Pleosporomycetidae</taxon>
        <taxon>Pleosporales</taxon>
        <taxon>Massarineae</taxon>
        <taxon>Periconiaceae</taxon>
        <taxon>Periconia</taxon>
    </lineage>
</organism>
<protein>
    <submittedName>
        <fullName evidence="2">Uncharacterized protein</fullName>
    </submittedName>
</protein>
<keyword evidence="1" id="KW-0472">Membrane</keyword>
<dbReference type="Proteomes" id="UP001152607">
    <property type="component" value="Unassembled WGS sequence"/>
</dbReference>
<feature type="transmembrane region" description="Helical" evidence="1">
    <location>
        <begin position="21"/>
        <end position="39"/>
    </location>
</feature>
<keyword evidence="1" id="KW-1133">Transmembrane helix</keyword>
<sequence>MHLKPEFYNQLTAAMYFFKDFAVLLYAYSIAMGGVAAAASHCSQSVATAGGGQPNSILPADISANAKNGLQFAHFLKNVQVAFFNAGLKNLTEWGTSELRNDTMEIVSKIAAQEEVHASSIENILQLYNETLVLPCNYSFPVTTSKEFFDLAHIITSVGIGATIGLNERLAITDPSLVKPVSSILTVESRHDAFLRHVRGAVPNPAPFDTGISPIWAYNLGLSFIQPGSCSVELPIPILPRLAVSQHSGALYSNGTESKGTKEFMWDPTQMPFVTEAGKPLCIGWVNQLQKPVYTPLNIITKGRGTTDVPQGFNGVAFAVVTVQQPDDVNDLATAALAGPMAIALS</sequence>
<evidence type="ECO:0000313" key="3">
    <source>
        <dbReference type="Proteomes" id="UP001152607"/>
    </source>
</evidence>
<reference evidence="2" key="1">
    <citation type="submission" date="2023-01" db="EMBL/GenBank/DDBJ databases">
        <authorList>
            <person name="Van Ghelder C."/>
            <person name="Rancurel C."/>
        </authorList>
    </citation>
    <scope>NUCLEOTIDE SEQUENCE</scope>
    <source>
        <strain evidence="2">CNCM I-4278</strain>
    </source>
</reference>
<dbReference type="PANTHER" id="PTHR38705:SF1">
    <property type="entry name" value="PROTEIN RDS1"/>
    <property type="match status" value="1"/>
</dbReference>
<proteinExistence type="predicted"/>
<dbReference type="AlphaFoldDB" id="A0A9W4USP0"/>
<evidence type="ECO:0000313" key="2">
    <source>
        <dbReference type="EMBL" id="CAI6342338.1"/>
    </source>
</evidence>
<evidence type="ECO:0000256" key="1">
    <source>
        <dbReference type="SAM" id="Phobius"/>
    </source>
</evidence>
<dbReference type="InterPro" id="IPR039254">
    <property type="entry name" value="Rds1"/>
</dbReference>